<gene>
    <name evidence="1" type="ORF">RDB_LOCUS115965</name>
</gene>
<dbReference type="AlphaFoldDB" id="A0A8H3E5P8"/>
<comment type="caution">
    <text evidence="1">The sequence shown here is derived from an EMBL/GenBank/DDBJ whole genome shotgun (WGS) entry which is preliminary data.</text>
</comment>
<sequence length="95" mass="10492">MAAKFPNFYAIAFKSRLPSFVPRPCLILTALVQRQRYHIVVRAPINTDLSKTCSLSSGIVTFRAGGHANATIQYIPRLAFGYARIDQNNLVNAAP</sequence>
<evidence type="ECO:0000313" key="1">
    <source>
        <dbReference type="EMBL" id="CAE7180339.1"/>
    </source>
</evidence>
<reference evidence="1" key="1">
    <citation type="submission" date="2021-01" db="EMBL/GenBank/DDBJ databases">
        <authorList>
            <person name="Kaushik A."/>
        </authorList>
    </citation>
    <scope>NUCLEOTIDE SEQUENCE</scope>
    <source>
        <strain evidence="1">AG5</strain>
    </source>
</reference>
<proteinExistence type="predicted"/>
<dbReference type="EMBL" id="CAJNJQ010002592">
    <property type="protein sequence ID" value="CAE7180339.1"/>
    <property type="molecule type" value="Genomic_DNA"/>
</dbReference>
<dbReference type="Proteomes" id="UP000663827">
    <property type="component" value="Unassembled WGS sequence"/>
</dbReference>
<protein>
    <submittedName>
        <fullName evidence="1">Uncharacterized protein</fullName>
    </submittedName>
</protein>
<organism evidence="1 2">
    <name type="scientific">Rhizoctonia solani</name>
    <dbReference type="NCBI Taxonomy" id="456999"/>
    <lineage>
        <taxon>Eukaryota</taxon>
        <taxon>Fungi</taxon>
        <taxon>Dikarya</taxon>
        <taxon>Basidiomycota</taxon>
        <taxon>Agaricomycotina</taxon>
        <taxon>Agaricomycetes</taxon>
        <taxon>Cantharellales</taxon>
        <taxon>Ceratobasidiaceae</taxon>
        <taxon>Rhizoctonia</taxon>
    </lineage>
</organism>
<accession>A0A8H3E5P8</accession>
<evidence type="ECO:0000313" key="2">
    <source>
        <dbReference type="Proteomes" id="UP000663827"/>
    </source>
</evidence>
<name>A0A8H3E5P8_9AGAM</name>